<organism evidence="8 9">
    <name type="scientific">Neolecta irregularis (strain DAH-3)</name>
    <dbReference type="NCBI Taxonomy" id="1198029"/>
    <lineage>
        <taxon>Eukaryota</taxon>
        <taxon>Fungi</taxon>
        <taxon>Dikarya</taxon>
        <taxon>Ascomycota</taxon>
        <taxon>Taphrinomycotina</taxon>
        <taxon>Neolectales</taxon>
        <taxon>Neolectaceae</taxon>
        <taxon>Neolecta</taxon>
    </lineage>
</organism>
<gene>
    <name evidence="8" type="ORF">NEOLI_002474</name>
</gene>
<keyword evidence="4 8" id="KW-0489">Methyltransferase</keyword>
<dbReference type="InterPro" id="IPR050777">
    <property type="entry name" value="SET2_Histone-Lys_MeTrsfase"/>
</dbReference>
<proteinExistence type="predicted"/>
<evidence type="ECO:0000256" key="7">
    <source>
        <dbReference type="ARBA" id="ARBA00023242"/>
    </source>
</evidence>
<evidence type="ECO:0000256" key="4">
    <source>
        <dbReference type="ARBA" id="ARBA00022603"/>
    </source>
</evidence>
<protein>
    <submittedName>
        <fullName evidence="8">Histone-lysine N-methyltransferase, H3 lysine-36 specific</fullName>
    </submittedName>
</protein>
<evidence type="ECO:0000256" key="3">
    <source>
        <dbReference type="ARBA" id="ARBA00022454"/>
    </source>
</evidence>
<dbReference type="GO" id="GO:0032259">
    <property type="term" value="P:methylation"/>
    <property type="evidence" value="ECO:0007669"/>
    <property type="project" value="UniProtKB-KW"/>
</dbReference>
<dbReference type="AlphaFoldDB" id="A0A1U7LJ48"/>
<dbReference type="GO" id="GO:0005634">
    <property type="term" value="C:nucleus"/>
    <property type="evidence" value="ECO:0007669"/>
    <property type="project" value="UniProtKB-SubCell"/>
</dbReference>
<dbReference type="GO" id="GO:0005694">
    <property type="term" value="C:chromosome"/>
    <property type="evidence" value="ECO:0007669"/>
    <property type="project" value="UniProtKB-SubCell"/>
</dbReference>
<reference evidence="8 9" key="1">
    <citation type="submission" date="2016-04" db="EMBL/GenBank/DDBJ databases">
        <title>Evolutionary innovation and constraint leading to complex multicellularity in the Ascomycota.</title>
        <authorList>
            <person name="Cisse O."/>
            <person name="Nguyen A."/>
            <person name="Hewitt D.A."/>
            <person name="Jedd G."/>
            <person name="Stajich J.E."/>
        </authorList>
    </citation>
    <scope>NUCLEOTIDE SEQUENCE [LARGE SCALE GENOMIC DNA]</scope>
    <source>
        <strain evidence="8 9">DAH-3</strain>
    </source>
</reference>
<dbReference type="SUPFAM" id="SSF82199">
    <property type="entry name" value="SET domain"/>
    <property type="match status" value="1"/>
</dbReference>
<evidence type="ECO:0000256" key="2">
    <source>
        <dbReference type="ARBA" id="ARBA00004286"/>
    </source>
</evidence>
<dbReference type="InterPro" id="IPR046341">
    <property type="entry name" value="SET_dom_sf"/>
</dbReference>
<accession>A0A1U7LJ48</accession>
<name>A0A1U7LJ48_NEOID</name>
<keyword evidence="7" id="KW-0539">Nucleus</keyword>
<dbReference type="PANTHER" id="PTHR22884">
    <property type="entry name" value="SET DOMAIN PROTEINS"/>
    <property type="match status" value="1"/>
</dbReference>
<evidence type="ECO:0000313" key="8">
    <source>
        <dbReference type="EMBL" id="OLL22669.1"/>
    </source>
</evidence>
<dbReference type="OrthoDB" id="422362at2759"/>
<comment type="caution">
    <text evidence="8">The sequence shown here is derived from an EMBL/GenBank/DDBJ whole genome shotgun (WGS) entry which is preliminary data.</text>
</comment>
<dbReference type="Gene3D" id="2.170.270.10">
    <property type="entry name" value="SET domain"/>
    <property type="match status" value="1"/>
</dbReference>
<keyword evidence="3" id="KW-0158">Chromosome</keyword>
<evidence type="ECO:0000313" key="9">
    <source>
        <dbReference type="Proteomes" id="UP000186594"/>
    </source>
</evidence>
<sequence>MFYECDELNCALARLGITCSNRNFEKGIASYENFKLSQKRYAVCWTGNRGHGLRATQDIEPHRFIIEYKGELIGQEECQQRMANMYQDTQAIL</sequence>
<keyword evidence="5 8" id="KW-0808">Transferase</keyword>
<dbReference type="EMBL" id="LXFE01002965">
    <property type="protein sequence ID" value="OLL22669.1"/>
    <property type="molecule type" value="Genomic_DNA"/>
</dbReference>
<comment type="subcellular location">
    <subcellularLocation>
        <location evidence="2">Chromosome</location>
    </subcellularLocation>
    <subcellularLocation>
        <location evidence="1">Nucleus</location>
    </subcellularLocation>
</comment>
<dbReference type="GO" id="GO:0008168">
    <property type="term" value="F:methyltransferase activity"/>
    <property type="evidence" value="ECO:0007669"/>
    <property type="project" value="UniProtKB-KW"/>
</dbReference>
<keyword evidence="6" id="KW-0949">S-adenosyl-L-methionine</keyword>
<dbReference type="Proteomes" id="UP000186594">
    <property type="component" value="Unassembled WGS sequence"/>
</dbReference>
<dbReference type="STRING" id="1198029.A0A1U7LJ48"/>
<evidence type="ECO:0000256" key="5">
    <source>
        <dbReference type="ARBA" id="ARBA00022679"/>
    </source>
</evidence>
<keyword evidence="9" id="KW-1185">Reference proteome</keyword>
<evidence type="ECO:0000256" key="1">
    <source>
        <dbReference type="ARBA" id="ARBA00004123"/>
    </source>
</evidence>
<evidence type="ECO:0000256" key="6">
    <source>
        <dbReference type="ARBA" id="ARBA00022691"/>
    </source>
</evidence>